<organism evidence="2 3">
    <name type="scientific">Neolewinella aquimaris</name>
    <dbReference type="NCBI Taxonomy" id="1835722"/>
    <lineage>
        <taxon>Bacteria</taxon>
        <taxon>Pseudomonadati</taxon>
        <taxon>Bacteroidota</taxon>
        <taxon>Saprospiria</taxon>
        <taxon>Saprospirales</taxon>
        <taxon>Lewinellaceae</taxon>
        <taxon>Neolewinella</taxon>
    </lineage>
</organism>
<keyword evidence="3" id="KW-1185">Reference proteome</keyword>
<dbReference type="AlphaFoldDB" id="A0A840E5V7"/>
<name>A0A840E5V7_9BACT</name>
<dbReference type="InterPro" id="IPR054297">
    <property type="entry name" value="DUF7033"/>
</dbReference>
<evidence type="ECO:0000313" key="3">
    <source>
        <dbReference type="Proteomes" id="UP000576209"/>
    </source>
</evidence>
<dbReference type="CDD" id="cd10931">
    <property type="entry name" value="CE4_u7"/>
    <property type="match status" value="1"/>
</dbReference>
<dbReference type="GO" id="GO:0005975">
    <property type="term" value="P:carbohydrate metabolic process"/>
    <property type="evidence" value="ECO:0007669"/>
    <property type="project" value="InterPro"/>
</dbReference>
<accession>A0A840E5V7</accession>
<gene>
    <name evidence="2" type="ORF">GGR28_000099</name>
</gene>
<protein>
    <recommendedName>
        <fullName evidence="1">DUF7033 domain-containing protein</fullName>
    </recommendedName>
</protein>
<dbReference type="SUPFAM" id="SSF88713">
    <property type="entry name" value="Glycoside hydrolase/deacetylase"/>
    <property type="match status" value="1"/>
</dbReference>
<evidence type="ECO:0000259" key="1">
    <source>
        <dbReference type="Pfam" id="PF23019"/>
    </source>
</evidence>
<dbReference type="InterPro" id="IPR011330">
    <property type="entry name" value="Glyco_hydro/deAcase_b/a-brl"/>
</dbReference>
<proteinExistence type="predicted"/>
<dbReference type="Pfam" id="PF23019">
    <property type="entry name" value="DUF7033"/>
    <property type="match status" value="1"/>
</dbReference>
<dbReference type="EMBL" id="JACIFF010000001">
    <property type="protein sequence ID" value="MBB4077498.1"/>
    <property type="molecule type" value="Genomic_DNA"/>
</dbReference>
<evidence type="ECO:0000313" key="2">
    <source>
        <dbReference type="EMBL" id="MBB4077498.1"/>
    </source>
</evidence>
<dbReference type="Gene3D" id="3.20.20.370">
    <property type="entry name" value="Glycoside hydrolase/deacetylase"/>
    <property type="match status" value="1"/>
</dbReference>
<dbReference type="RefSeq" id="WP_183493762.1">
    <property type="nucleotide sequence ID" value="NZ_JACIFF010000001.1"/>
</dbReference>
<sequence length="450" mass="50788">MSSVPEITVVTAIRHPRLRYVLRIVGDDLGYRFRFSNDRSVFGPRLPRYGINYGGEGPRTLPHHPLLSGRDTGPADPAQLSEDGLPVFCMTKTGPDLLACIFYCLSRYEEYDAFTPDRHGRFTAAASHAVQNGYLHRPVVREWTAAIGRQLRAWFPTLPAPRRYGFTFRPTYDIDLLYAYRHRGWRGGLSGIRDLLAGNGSRFVSRLRATRENDPYNTVAALEDLHRKHELRATYFWLLSTGTNRHDTNPYPIPEAQRALIRRLAATSSTGIHPSYLSSQSPALIGQERKRLEQIAGERITASRQHFLRFRLPDTYRQLSQHGITDDHSMGYADRSGWRAGTNQPFPWYDLLRERETGLTIHPFAAMDVTLKTYEGLSCGAAGAAIIKLAEGLGRYGGPFPLLWHNSSFAADYGWAGWWEMYVDLVGRLAGWEGVTPDRAGPSRPGSDEH</sequence>
<comment type="caution">
    <text evidence="2">The sequence shown here is derived from an EMBL/GenBank/DDBJ whole genome shotgun (WGS) entry which is preliminary data.</text>
</comment>
<dbReference type="Proteomes" id="UP000576209">
    <property type="component" value="Unassembled WGS sequence"/>
</dbReference>
<feature type="domain" description="DUF7033" evidence="1">
    <location>
        <begin position="96"/>
        <end position="182"/>
    </location>
</feature>
<reference evidence="2 3" key="1">
    <citation type="submission" date="2020-08" db="EMBL/GenBank/DDBJ databases">
        <title>Genomic Encyclopedia of Type Strains, Phase IV (KMG-IV): sequencing the most valuable type-strain genomes for metagenomic binning, comparative biology and taxonomic classification.</title>
        <authorList>
            <person name="Goeker M."/>
        </authorList>
    </citation>
    <scope>NUCLEOTIDE SEQUENCE [LARGE SCALE GENOMIC DNA]</scope>
    <source>
        <strain evidence="2 3">DSM 105137</strain>
    </source>
</reference>